<reference evidence="2" key="1">
    <citation type="submission" date="2020-05" db="EMBL/GenBank/DDBJ databases">
        <title>Mycena genomes resolve the evolution of fungal bioluminescence.</title>
        <authorList>
            <person name="Tsai I.J."/>
        </authorList>
    </citation>
    <scope>NUCLEOTIDE SEQUENCE</scope>
    <source>
        <strain evidence="2">CCC161011</strain>
    </source>
</reference>
<dbReference type="AlphaFoldDB" id="A0A8H6XQN4"/>
<keyword evidence="3" id="KW-1185">Reference proteome</keyword>
<sequence>MPKFTVFICQKAPSLQEPRQLPSAFTASEALDFCIPELISPIPSEGQAPVTAPLRKPAGSTSSPDTGKAGLATQAQTRSSGNTPPAGAPPKTTQPAVEVYISRTKQQAGAATAALSKLQSRQAQSSIQKVPTEPGPEKAAATQKKAASKTGSSKPKQQAAPELEEAEPMAPVQPAATHRKDNKKLTETAVASTSRKKSLKRKQADSSIQQPDSKKFKDAVDTAESDTESEWGYSKNPTVKQVKKKVPKDQEQKRRATLMKKQKVLLREGTPIPVTQEASLAHATCQHILQHPNLYGERRVDGIPAITKDALTAILEDSRSLSARTSR</sequence>
<accession>A0A8H6XQN4</accession>
<name>A0A8H6XQN4_9AGAR</name>
<proteinExistence type="predicted"/>
<feature type="compositionally biased region" description="Low complexity" evidence="1">
    <location>
        <begin position="138"/>
        <end position="154"/>
    </location>
</feature>
<feature type="region of interest" description="Disordered" evidence="1">
    <location>
        <begin position="42"/>
        <end position="254"/>
    </location>
</feature>
<evidence type="ECO:0000313" key="3">
    <source>
        <dbReference type="Proteomes" id="UP000620124"/>
    </source>
</evidence>
<dbReference type="Proteomes" id="UP000620124">
    <property type="component" value="Unassembled WGS sequence"/>
</dbReference>
<feature type="compositionally biased region" description="Polar residues" evidence="1">
    <location>
        <begin position="73"/>
        <end position="83"/>
    </location>
</feature>
<organism evidence="2 3">
    <name type="scientific">Mycena venus</name>
    <dbReference type="NCBI Taxonomy" id="2733690"/>
    <lineage>
        <taxon>Eukaryota</taxon>
        <taxon>Fungi</taxon>
        <taxon>Dikarya</taxon>
        <taxon>Basidiomycota</taxon>
        <taxon>Agaricomycotina</taxon>
        <taxon>Agaricomycetes</taxon>
        <taxon>Agaricomycetidae</taxon>
        <taxon>Agaricales</taxon>
        <taxon>Marasmiineae</taxon>
        <taxon>Mycenaceae</taxon>
        <taxon>Mycena</taxon>
    </lineage>
</organism>
<evidence type="ECO:0000256" key="1">
    <source>
        <dbReference type="SAM" id="MobiDB-lite"/>
    </source>
</evidence>
<comment type="caution">
    <text evidence="2">The sequence shown here is derived from an EMBL/GenBank/DDBJ whole genome shotgun (WGS) entry which is preliminary data.</text>
</comment>
<dbReference type="EMBL" id="JACAZI010000014">
    <property type="protein sequence ID" value="KAF7344836.1"/>
    <property type="molecule type" value="Genomic_DNA"/>
</dbReference>
<protein>
    <submittedName>
        <fullName evidence="2">Uncharacterized protein</fullName>
    </submittedName>
</protein>
<gene>
    <name evidence="2" type="ORF">MVEN_01645300</name>
</gene>
<evidence type="ECO:0000313" key="2">
    <source>
        <dbReference type="EMBL" id="KAF7344836.1"/>
    </source>
</evidence>
<feature type="compositionally biased region" description="Polar residues" evidence="1">
    <location>
        <begin position="117"/>
        <end position="129"/>
    </location>
</feature>